<dbReference type="InterPro" id="IPR029068">
    <property type="entry name" value="Glyas_Bleomycin-R_OHBP_Dase"/>
</dbReference>
<dbReference type="PROSITE" id="PS51819">
    <property type="entry name" value="VOC"/>
    <property type="match status" value="1"/>
</dbReference>
<proteinExistence type="predicted"/>
<sequence length="121" mass="12914">MIDHITLKVRDFAKGKAFYQQALGPLGYTVIADFPEAAGMGVGRKPDFWLAAGEPAPGGLHLAFATEDRAQVDAFHAAALAAGATDNGKPGLRPDYHPNYYAAFVKDADGNNVEAVCHKRE</sequence>
<accession>A0ABM7XFL2</accession>
<dbReference type="PANTHER" id="PTHR35006:SF2">
    <property type="entry name" value="GLYOXALASE FAMILY PROTEIN (AFU_ORTHOLOGUE AFUA_5G14830)"/>
    <property type="match status" value="1"/>
</dbReference>
<evidence type="ECO:0000259" key="1">
    <source>
        <dbReference type="PROSITE" id="PS51819"/>
    </source>
</evidence>
<dbReference type="SUPFAM" id="SSF54593">
    <property type="entry name" value="Glyoxalase/Bleomycin resistance protein/Dihydroxybiphenyl dioxygenase"/>
    <property type="match status" value="1"/>
</dbReference>
<dbReference type="InterPro" id="IPR037523">
    <property type="entry name" value="VOC_core"/>
</dbReference>
<dbReference type="Gene3D" id="3.10.180.10">
    <property type="entry name" value="2,3-Dihydroxybiphenyl 1,2-Dioxygenase, domain 1"/>
    <property type="match status" value="1"/>
</dbReference>
<name>A0ABM7XFL2_9BACT</name>
<organism evidence="2 3">
    <name type="scientific">Anaeromyxobacter paludicola</name>
    <dbReference type="NCBI Taxonomy" id="2918171"/>
    <lineage>
        <taxon>Bacteria</taxon>
        <taxon>Pseudomonadati</taxon>
        <taxon>Myxococcota</taxon>
        <taxon>Myxococcia</taxon>
        <taxon>Myxococcales</taxon>
        <taxon>Cystobacterineae</taxon>
        <taxon>Anaeromyxobacteraceae</taxon>
        <taxon>Anaeromyxobacter</taxon>
    </lineage>
</organism>
<reference evidence="3" key="1">
    <citation type="journal article" date="2022" name="Int. J. Syst. Evol. Microbiol.">
        <title>Anaeromyxobacter oryzae sp. nov., Anaeromyxobacter diazotrophicus sp. nov. and Anaeromyxobacter paludicola sp. nov., isolated from paddy soils.</title>
        <authorList>
            <person name="Itoh H."/>
            <person name="Xu Z."/>
            <person name="Mise K."/>
            <person name="Masuda Y."/>
            <person name="Ushijima N."/>
            <person name="Hayakawa C."/>
            <person name="Shiratori Y."/>
            <person name="Senoo K."/>
        </authorList>
    </citation>
    <scope>NUCLEOTIDE SEQUENCE [LARGE SCALE GENOMIC DNA]</scope>
    <source>
        <strain evidence="3">Red630</strain>
    </source>
</reference>
<evidence type="ECO:0000313" key="2">
    <source>
        <dbReference type="EMBL" id="BDG10690.1"/>
    </source>
</evidence>
<dbReference type="InterPro" id="IPR004360">
    <property type="entry name" value="Glyas_Fos-R_dOase_dom"/>
</dbReference>
<gene>
    <name evidence="2" type="ORF">AMPC_38030</name>
</gene>
<dbReference type="CDD" id="cd07262">
    <property type="entry name" value="VOC_like"/>
    <property type="match status" value="1"/>
</dbReference>
<keyword evidence="3" id="KW-1185">Reference proteome</keyword>
<dbReference type="PANTHER" id="PTHR35006">
    <property type="entry name" value="GLYOXALASE FAMILY PROTEIN (AFU_ORTHOLOGUE AFUA_5G14830)"/>
    <property type="match status" value="1"/>
</dbReference>
<dbReference type="EMBL" id="AP025592">
    <property type="protein sequence ID" value="BDG10690.1"/>
    <property type="molecule type" value="Genomic_DNA"/>
</dbReference>
<evidence type="ECO:0000313" key="3">
    <source>
        <dbReference type="Proteomes" id="UP001162734"/>
    </source>
</evidence>
<dbReference type="RefSeq" id="WP_248343190.1">
    <property type="nucleotide sequence ID" value="NZ_AP025592.1"/>
</dbReference>
<dbReference type="Proteomes" id="UP001162734">
    <property type="component" value="Chromosome"/>
</dbReference>
<dbReference type="Pfam" id="PF00903">
    <property type="entry name" value="Glyoxalase"/>
    <property type="match status" value="1"/>
</dbReference>
<feature type="domain" description="VOC" evidence="1">
    <location>
        <begin position="1"/>
        <end position="118"/>
    </location>
</feature>
<protein>
    <submittedName>
        <fullName evidence="2">Glyoxalase</fullName>
    </submittedName>
</protein>